<reference evidence="2 3" key="1">
    <citation type="submission" date="2020-08" db="EMBL/GenBank/DDBJ databases">
        <title>Genomic Encyclopedia of Type Strains, Phase IV (KMG-IV): sequencing the most valuable type-strain genomes for metagenomic binning, comparative biology and taxonomic classification.</title>
        <authorList>
            <person name="Goeker M."/>
        </authorList>
    </citation>
    <scope>NUCLEOTIDE SEQUENCE [LARGE SCALE GENOMIC DNA]</scope>
    <source>
        <strain evidence="2 3">DSM 25701</strain>
    </source>
</reference>
<comment type="caution">
    <text evidence="2">The sequence shown here is derived from an EMBL/GenBank/DDBJ whole genome shotgun (WGS) entry which is preliminary data.</text>
</comment>
<feature type="transmembrane region" description="Helical" evidence="1">
    <location>
        <begin position="31"/>
        <end position="50"/>
    </location>
</feature>
<dbReference type="AlphaFoldDB" id="A0A840R8I2"/>
<keyword evidence="1" id="KW-1133">Transmembrane helix</keyword>
<gene>
    <name evidence="2" type="ORF">HNQ57_002960</name>
</gene>
<evidence type="ECO:0000313" key="3">
    <source>
        <dbReference type="Proteomes" id="UP000536640"/>
    </source>
</evidence>
<keyword evidence="1" id="KW-0472">Membrane</keyword>
<keyword evidence="3" id="KW-1185">Reference proteome</keyword>
<name>A0A840R8I2_9GAMM</name>
<proteinExistence type="predicted"/>
<feature type="transmembrane region" description="Helical" evidence="1">
    <location>
        <begin position="7"/>
        <end position="25"/>
    </location>
</feature>
<dbReference type="EMBL" id="JACHHW010000008">
    <property type="protein sequence ID" value="MBB5188670.1"/>
    <property type="molecule type" value="Genomic_DNA"/>
</dbReference>
<keyword evidence="1" id="KW-0812">Transmembrane</keyword>
<dbReference type="RefSeq" id="WP_184464213.1">
    <property type="nucleotide sequence ID" value="NZ_JACHHW010000008.1"/>
</dbReference>
<sequence>MAHSNNINLSIPLIGNIILVVISGGSAQISLGTLPTIALCVALVLGATALSQ</sequence>
<protein>
    <submittedName>
        <fullName evidence="2">Uncharacterized protein</fullName>
    </submittedName>
</protein>
<evidence type="ECO:0000256" key="1">
    <source>
        <dbReference type="SAM" id="Phobius"/>
    </source>
</evidence>
<dbReference type="Proteomes" id="UP000536640">
    <property type="component" value="Unassembled WGS sequence"/>
</dbReference>
<evidence type="ECO:0000313" key="2">
    <source>
        <dbReference type="EMBL" id="MBB5188670.1"/>
    </source>
</evidence>
<organism evidence="2 3">
    <name type="scientific">Zhongshania antarctica</name>
    <dbReference type="NCBI Taxonomy" id="641702"/>
    <lineage>
        <taxon>Bacteria</taxon>
        <taxon>Pseudomonadati</taxon>
        <taxon>Pseudomonadota</taxon>
        <taxon>Gammaproteobacteria</taxon>
        <taxon>Cellvibrionales</taxon>
        <taxon>Spongiibacteraceae</taxon>
        <taxon>Zhongshania</taxon>
    </lineage>
</organism>
<accession>A0A840R8I2</accession>